<evidence type="ECO:0000259" key="3">
    <source>
        <dbReference type="PROSITE" id="PS50977"/>
    </source>
</evidence>
<dbReference type="InterPro" id="IPR009057">
    <property type="entry name" value="Homeodomain-like_sf"/>
</dbReference>
<feature type="domain" description="HTH tetR-type" evidence="3">
    <location>
        <begin position="8"/>
        <end position="68"/>
    </location>
</feature>
<sequence>MAFTERSAKARTAILAAAARRFAADGYDRTTIRAIAQDAGVDPSMVIRYFTSKADLFYAASWTASPTSIDAAPGSDFAERYATVFIDVWERDQSALAALLRAAPTHPEAVEQLQGVLDRQFLPVFKEAFPERADVEQRAALIVSQTIGLAYCRYLLRLEPLASMSRDRLHHALAGTIRRYLDEPIGPAPQDG</sequence>
<feature type="DNA-binding region" description="H-T-H motif" evidence="2">
    <location>
        <begin position="31"/>
        <end position="50"/>
    </location>
</feature>
<proteinExistence type="predicted"/>
<dbReference type="InterPro" id="IPR050109">
    <property type="entry name" value="HTH-type_TetR-like_transc_reg"/>
</dbReference>
<dbReference type="SUPFAM" id="SSF46689">
    <property type="entry name" value="Homeodomain-like"/>
    <property type="match status" value="1"/>
</dbReference>
<dbReference type="InterPro" id="IPR001647">
    <property type="entry name" value="HTH_TetR"/>
</dbReference>
<dbReference type="EMBL" id="CP126980">
    <property type="protein sequence ID" value="WIM98758.1"/>
    <property type="molecule type" value="Genomic_DNA"/>
</dbReference>
<dbReference type="PRINTS" id="PR00455">
    <property type="entry name" value="HTHTETR"/>
</dbReference>
<name>A0ABY8WQB1_9ACTN</name>
<dbReference type="InterPro" id="IPR041678">
    <property type="entry name" value="TetR_C_16"/>
</dbReference>
<dbReference type="SUPFAM" id="SSF48498">
    <property type="entry name" value="Tetracyclin repressor-like, C-terminal domain"/>
    <property type="match status" value="1"/>
</dbReference>
<organism evidence="4 5">
    <name type="scientific">Actinoplanes oblitus</name>
    <dbReference type="NCBI Taxonomy" id="3040509"/>
    <lineage>
        <taxon>Bacteria</taxon>
        <taxon>Bacillati</taxon>
        <taxon>Actinomycetota</taxon>
        <taxon>Actinomycetes</taxon>
        <taxon>Micromonosporales</taxon>
        <taxon>Micromonosporaceae</taxon>
        <taxon>Actinoplanes</taxon>
    </lineage>
</organism>
<evidence type="ECO:0000256" key="2">
    <source>
        <dbReference type="PROSITE-ProRule" id="PRU00335"/>
    </source>
</evidence>
<evidence type="ECO:0000313" key="4">
    <source>
        <dbReference type="EMBL" id="WIM98758.1"/>
    </source>
</evidence>
<dbReference type="InterPro" id="IPR036271">
    <property type="entry name" value="Tet_transcr_reg_TetR-rel_C_sf"/>
</dbReference>
<keyword evidence="1 2" id="KW-0238">DNA-binding</keyword>
<dbReference type="Proteomes" id="UP001240150">
    <property type="component" value="Chromosome"/>
</dbReference>
<dbReference type="PROSITE" id="PS50977">
    <property type="entry name" value="HTH_TETR_2"/>
    <property type="match status" value="1"/>
</dbReference>
<protein>
    <submittedName>
        <fullName evidence="4">TetR family transcriptional regulator</fullName>
    </submittedName>
</protein>
<dbReference type="Pfam" id="PF00440">
    <property type="entry name" value="TetR_N"/>
    <property type="match status" value="1"/>
</dbReference>
<gene>
    <name evidence="4" type="ORF">ACTOB_002368</name>
</gene>
<dbReference type="Gene3D" id="1.10.357.10">
    <property type="entry name" value="Tetracycline Repressor, domain 2"/>
    <property type="match status" value="1"/>
</dbReference>
<evidence type="ECO:0000313" key="5">
    <source>
        <dbReference type="Proteomes" id="UP001240150"/>
    </source>
</evidence>
<dbReference type="RefSeq" id="WP_284920147.1">
    <property type="nucleotide sequence ID" value="NZ_CP126980.1"/>
</dbReference>
<dbReference type="PANTHER" id="PTHR30055:SF235">
    <property type="entry name" value="TRANSCRIPTIONAL REGULATORY PROTEIN"/>
    <property type="match status" value="1"/>
</dbReference>
<keyword evidence="5" id="KW-1185">Reference proteome</keyword>
<accession>A0ABY8WQB1</accession>
<dbReference type="Pfam" id="PF17920">
    <property type="entry name" value="TetR_C_16"/>
    <property type="match status" value="1"/>
</dbReference>
<reference evidence="4 5" key="1">
    <citation type="submission" date="2023-06" db="EMBL/GenBank/DDBJ databases">
        <authorList>
            <person name="Yushchuk O."/>
            <person name="Binda E."/>
            <person name="Ruckert-Reed C."/>
            <person name="Fedorenko V."/>
            <person name="Kalinowski J."/>
            <person name="Marinelli F."/>
        </authorList>
    </citation>
    <scope>NUCLEOTIDE SEQUENCE [LARGE SCALE GENOMIC DNA]</scope>
    <source>
        <strain evidence="4 5">NRRL 3884</strain>
    </source>
</reference>
<dbReference type="Gene3D" id="1.10.10.60">
    <property type="entry name" value="Homeodomain-like"/>
    <property type="match status" value="1"/>
</dbReference>
<evidence type="ECO:0000256" key="1">
    <source>
        <dbReference type="ARBA" id="ARBA00023125"/>
    </source>
</evidence>
<dbReference type="PANTHER" id="PTHR30055">
    <property type="entry name" value="HTH-TYPE TRANSCRIPTIONAL REGULATOR RUTR"/>
    <property type="match status" value="1"/>
</dbReference>